<dbReference type="AlphaFoldDB" id="A0A0V9UPS7"/>
<name>A0A0V9UPS7_9NOCA</name>
<dbReference type="PANTHER" id="PTHR11941:SF54">
    <property type="entry name" value="ENOYL-COA HYDRATASE, MITOCHONDRIAL"/>
    <property type="match status" value="1"/>
</dbReference>
<protein>
    <submittedName>
        <fullName evidence="1">Crotonase</fullName>
    </submittedName>
</protein>
<sequence>MTAAELLESPPEPGVLLLTFDRPATLNAISLPLQRGLDERLDEAARDDDVRAVVITGAGDRAFSSGYDLGELRGMSSEEQLEAMLEREELLWRYLRFPKPTIAAVQGVSYGAGTLLAACSDLRVGGPSTSFTVTAAKYGGANLTWILDTVIGAGQTRDLLMTSRAVAGDEAYRIGLLTRYADSGSVLDEAIAAATQIAAQSPDAIREIKSLLLAGQGSDLRSRYDRENTVARTALRPRSIGETFAGFFGTRPGAERKERS</sequence>
<dbReference type="Pfam" id="PF00378">
    <property type="entry name" value="ECH_1"/>
    <property type="match status" value="1"/>
</dbReference>
<dbReference type="RefSeq" id="WP_060650121.1">
    <property type="nucleotide sequence ID" value="NZ_AZXY01000001.1"/>
</dbReference>
<dbReference type="GO" id="GO:0003824">
    <property type="term" value="F:catalytic activity"/>
    <property type="evidence" value="ECO:0007669"/>
    <property type="project" value="UniProtKB-ARBA"/>
</dbReference>
<evidence type="ECO:0000313" key="1">
    <source>
        <dbReference type="EMBL" id="KSZ59993.1"/>
    </source>
</evidence>
<gene>
    <name evidence="1" type="ORF">Z045_00380</name>
</gene>
<organism evidence="1 2">
    <name type="scientific">Rhodococcus pyridinivorans KG-16</name>
    <dbReference type="NCBI Taxonomy" id="1441730"/>
    <lineage>
        <taxon>Bacteria</taxon>
        <taxon>Bacillati</taxon>
        <taxon>Actinomycetota</taxon>
        <taxon>Actinomycetes</taxon>
        <taxon>Mycobacteriales</taxon>
        <taxon>Nocardiaceae</taxon>
        <taxon>Rhodococcus</taxon>
    </lineage>
</organism>
<dbReference type="SUPFAM" id="SSF52096">
    <property type="entry name" value="ClpP/crotonase"/>
    <property type="match status" value="1"/>
</dbReference>
<comment type="caution">
    <text evidence="1">The sequence shown here is derived from an EMBL/GenBank/DDBJ whole genome shotgun (WGS) entry which is preliminary data.</text>
</comment>
<dbReference type="CDD" id="cd06558">
    <property type="entry name" value="crotonase-like"/>
    <property type="match status" value="1"/>
</dbReference>
<dbReference type="EMBL" id="AZXY01000001">
    <property type="protein sequence ID" value="KSZ59993.1"/>
    <property type="molecule type" value="Genomic_DNA"/>
</dbReference>
<dbReference type="Gene3D" id="3.90.226.10">
    <property type="entry name" value="2-enoyl-CoA Hydratase, Chain A, domain 1"/>
    <property type="match status" value="1"/>
</dbReference>
<accession>A0A0V9UPS7</accession>
<proteinExistence type="predicted"/>
<reference evidence="2" key="1">
    <citation type="submission" date="2015-01" db="EMBL/GenBank/DDBJ databases">
        <title>Draft genome sequence of Rhodococcus pyridinivorans strain KG-16, a hydrocarbon-degrading bacterium.</title>
        <authorList>
            <person name="Aggarwal R.K."/>
            <person name="Dawar C."/>
        </authorList>
    </citation>
    <scope>NUCLEOTIDE SEQUENCE [LARGE SCALE GENOMIC DNA]</scope>
    <source>
        <strain evidence="2">KG-16</strain>
    </source>
</reference>
<dbReference type="Proteomes" id="UP000053060">
    <property type="component" value="Unassembled WGS sequence"/>
</dbReference>
<evidence type="ECO:0000313" key="2">
    <source>
        <dbReference type="Proteomes" id="UP000053060"/>
    </source>
</evidence>
<dbReference type="InterPro" id="IPR029045">
    <property type="entry name" value="ClpP/crotonase-like_dom_sf"/>
</dbReference>
<reference evidence="1 2" key="2">
    <citation type="journal article" date="2016" name="Genome Announc.">
        <title>Draft Genome Sequence of a Versatile Hydrocarbon-Degrading Bacterium, Rhodococcus pyridinivorans Strain KG-16, Collected from Oil Fields in India.</title>
        <authorList>
            <person name="Aggarwal R.K."/>
            <person name="Dawar C."/>
            <person name="Phanindranath R."/>
            <person name="Mutnuri L."/>
            <person name="Dayal A.M."/>
        </authorList>
    </citation>
    <scope>NUCLEOTIDE SEQUENCE [LARGE SCALE GENOMIC DNA]</scope>
    <source>
        <strain evidence="1 2">KG-16</strain>
    </source>
</reference>
<dbReference type="InterPro" id="IPR001753">
    <property type="entry name" value="Enoyl-CoA_hydra/iso"/>
</dbReference>
<dbReference type="PANTHER" id="PTHR11941">
    <property type="entry name" value="ENOYL-COA HYDRATASE-RELATED"/>
    <property type="match status" value="1"/>
</dbReference>
<dbReference type="GO" id="GO:0006635">
    <property type="term" value="P:fatty acid beta-oxidation"/>
    <property type="evidence" value="ECO:0007669"/>
    <property type="project" value="TreeGrafter"/>
</dbReference>
<dbReference type="PATRIC" id="fig|1441730.3.peg.85"/>